<keyword evidence="3" id="KW-1185">Reference proteome</keyword>
<protein>
    <submittedName>
        <fullName evidence="2">Uncharacterized protein</fullName>
    </submittedName>
</protein>
<feature type="region of interest" description="Disordered" evidence="1">
    <location>
        <begin position="75"/>
        <end position="140"/>
    </location>
</feature>
<name>A0AAP0I7V4_9MAGN</name>
<evidence type="ECO:0000256" key="1">
    <source>
        <dbReference type="SAM" id="MobiDB-lite"/>
    </source>
</evidence>
<sequence length="140" mass="15988">MAKLILEFQFALQISRLGFKSVAHYLIQTRRPQTNSENTCIYRAASARRSLLFAAAEDIECKDCASTDNSTLCEAPKTEFEDGENNYEIKGEEDESLNMESSERKGSLVDDNREPEELETWFEYGKGNDEIKGEEDESLR</sequence>
<reference evidence="2 3" key="1">
    <citation type="submission" date="2024-01" db="EMBL/GenBank/DDBJ databases">
        <title>Genome assemblies of Stephania.</title>
        <authorList>
            <person name="Yang L."/>
        </authorList>
    </citation>
    <scope>NUCLEOTIDE SEQUENCE [LARGE SCALE GENOMIC DNA]</scope>
    <source>
        <strain evidence="2">QJT</strain>
        <tissue evidence="2">Leaf</tissue>
    </source>
</reference>
<accession>A0AAP0I7V4</accession>
<feature type="compositionally biased region" description="Acidic residues" evidence="1">
    <location>
        <begin position="81"/>
        <end position="97"/>
    </location>
</feature>
<organism evidence="2 3">
    <name type="scientific">Stephania japonica</name>
    <dbReference type="NCBI Taxonomy" id="461633"/>
    <lineage>
        <taxon>Eukaryota</taxon>
        <taxon>Viridiplantae</taxon>
        <taxon>Streptophyta</taxon>
        <taxon>Embryophyta</taxon>
        <taxon>Tracheophyta</taxon>
        <taxon>Spermatophyta</taxon>
        <taxon>Magnoliopsida</taxon>
        <taxon>Ranunculales</taxon>
        <taxon>Menispermaceae</taxon>
        <taxon>Menispermoideae</taxon>
        <taxon>Cissampelideae</taxon>
        <taxon>Stephania</taxon>
    </lineage>
</organism>
<feature type="compositionally biased region" description="Basic and acidic residues" evidence="1">
    <location>
        <begin position="101"/>
        <end position="112"/>
    </location>
</feature>
<gene>
    <name evidence="2" type="ORF">Sjap_018322</name>
</gene>
<evidence type="ECO:0000313" key="3">
    <source>
        <dbReference type="Proteomes" id="UP001417504"/>
    </source>
</evidence>
<evidence type="ECO:0000313" key="2">
    <source>
        <dbReference type="EMBL" id="KAK9110262.1"/>
    </source>
</evidence>
<proteinExistence type="predicted"/>
<comment type="caution">
    <text evidence="2">The sequence shown here is derived from an EMBL/GenBank/DDBJ whole genome shotgun (WGS) entry which is preliminary data.</text>
</comment>
<dbReference type="AlphaFoldDB" id="A0AAP0I7V4"/>
<dbReference type="Proteomes" id="UP001417504">
    <property type="component" value="Unassembled WGS sequence"/>
</dbReference>
<dbReference type="EMBL" id="JBBNAE010000007">
    <property type="protein sequence ID" value="KAK9110262.1"/>
    <property type="molecule type" value="Genomic_DNA"/>
</dbReference>